<evidence type="ECO:0000256" key="1">
    <source>
        <dbReference type="SAM" id="MobiDB-lite"/>
    </source>
</evidence>
<feature type="compositionally biased region" description="Basic and acidic residues" evidence="1">
    <location>
        <begin position="122"/>
        <end position="133"/>
    </location>
</feature>
<evidence type="ECO:0000313" key="3">
    <source>
        <dbReference type="Proteomes" id="UP001172155"/>
    </source>
</evidence>
<sequence length="171" mass="18590">MDTQWVLPAREASANLEAFHEANDEENAQRITSQPGGERNGSKPGSPAGAGESTQPSPRPSRRRNAGDPDTGSAVKSEQRSSEPGARTHNSLRRPKTRPDHGQHQKLSIPWEPGNHAASSGHPDRIGCPDRTGRKPGQSRYWDEVTRKYWLVVGAEPCTGCGSLELCTKYG</sequence>
<proteinExistence type="predicted"/>
<dbReference type="AlphaFoldDB" id="A0AA40F142"/>
<accession>A0AA40F142</accession>
<reference evidence="2" key="1">
    <citation type="submission" date="2023-06" db="EMBL/GenBank/DDBJ databases">
        <title>Genome-scale phylogeny and comparative genomics of the fungal order Sordariales.</title>
        <authorList>
            <consortium name="Lawrence Berkeley National Laboratory"/>
            <person name="Hensen N."/>
            <person name="Bonometti L."/>
            <person name="Westerberg I."/>
            <person name="Brannstrom I.O."/>
            <person name="Guillou S."/>
            <person name="Cros-Aarteil S."/>
            <person name="Calhoun S."/>
            <person name="Haridas S."/>
            <person name="Kuo A."/>
            <person name="Mondo S."/>
            <person name="Pangilinan J."/>
            <person name="Riley R."/>
            <person name="LaButti K."/>
            <person name="Andreopoulos B."/>
            <person name="Lipzen A."/>
            <person name="Chen C."/>
            <person name="Yanf M."/>
            <person name="Daum C."/>
            <person name="Ng V."/>
            <person name="Clum A."/>
            <person name="Steindorff A."/>
            <person name="Ohm R."/>
            <person name="Martin F."/>
            <person name="Silar P."/>
            <person name="Natvig D."/>
            <person name="Lalanne C."/>
            <person name="Gautier V."/>
            <person name="Ament-velasquez S.L."/>
            <person name="Kruys A."/>
            <person name="Hutchinson M.I."/>
            <person name="Powell A.J."/>
            <person name="Barry K."/>
            <person name="Miller A.N."/>
            <person name="Grigoriev I.V."/>
            <person name="Debuchy R."/>
            <person name="Gladieux P."/>
            <person name="Thoren M.H."/>
            <person name="Johannesson H."/>
        </authorList>
    </citation>
    <scope>NUCLEOTIDE SEQUENCE</scope>
    <source>
        <strain evidence="2">SMH3187-1</strain>
    </source>
</reference>
<comment type="caution">
    <text evidence="2">The sequence shown here is derived from an EMBL/GenBank/DDBJ whole genome shotgun (WGS) entry which is preliminary data.</text>
</comment>
<keyword evidence="3" id="KW-1185">Reference proteome</keyword>
<dbReference type="EMBL" id="JAUKUD010000003">
    <property type="protein sequence ID" value="KAK0749217.1"/>
    <property type="molecule type" value="Genomic_DNA"/>
</dbReference>
<evidence type="ECO:0000313" key="2">
    <source>
        <dbReference type="EMBL" id="KAK0749217.1"/>
    </source>
</evidence>
<dbReference type="Proteomes" id="UP001172155">
    <property type="component" value="Unassembled WGS sequence"/>
</dbReference>
<feature type="region of interest" description="Disordered" evidence="1">
    <location>
        <begin position="18"/>
        <end position="139"/>
    </location>
</feature>
<name>A0AA40F142_9PEZI</name>
<protein>
    <submittedName>
        <fullName evidence="2">Uncharacterized protein</fullName>
    </submittedName>
</protein>
<gene>
    <name evidence="2" type="ORF">B0T18DRAFT_487176</name>
</gene>
<organism evidence="2 3">
    <name type="scientific">Schizothecium vesticola</name>
    <dbReference type="NCBI Taxonomy" id="314040"/>
    <lineage>
        <taxon>Eukaryota</taxon>
        <taxon>Fungi</taxon>
        <taxon>Dikarya</taxon>
        <taxon>Ascomycota</taxon>
        <taxon>Pezizomycotina</taxon>
        <taxon>Sordariomycetes</taxon>
        <taxon>Sordariomycetidae</taxon>
        <taxon>Sordariales</taxon>
        <taxon>Schizotheciaceae</taxon>
        <taxon>Schizothecium</taxon>
    </lineage>
</organism>